<evidence type="ECO:0000256" key="19">
    <source>
        <dbReference type="ARBA" id="ARBA00047588"/>
    </source>
</evidence>
<dbReference type="EMBL" id="CP015449">
    <property type="protein sequence ID" value="AWH90849.1"/>
    <property type="molecule type" value="Genomic_DNA"/>
</dbReference>
<keyword evidence="5" id="KW-0963">Cytoplasm</keyword>
<organism evidence="26 27">
    <name type="scientific">Dietzia lutea</name>
    <dbReference type="NCBI Taxonomy" id="546160"/>
    <lineage>
        <taxon>Bacteria</taxon>
        <taxon>Bacillati</taxon>
        <taxon>Actinomycetota</taxon>
        <taxon>Actinomycetes</taxon>
        <taxon>Mycobacteriales</taxon>
        <taxon>Dietziaceae</taxon>
        <taxon>Dietzia</taxon>
    </lineage>
</organism>
<dbReference type="Proteomes" id="UP000244928">
    <property type="component" value="Chromosome"/>
</dbReference>
<keyword evidence="7" id="KW-0378">Hydrolase</keyword>
<evidence type="ECO:0000256" key="6">
    <source>
        <dbReference type="ARBA" id="ARBA00022703"/>
    </source>
</evidence>
<evidence type="ECO:0000256" key="11">
    <source>
        <dbReference type="ARBA" id="ARBA00023136"/>
    </source>
</evidence>
<dbReference type="InterPro" id="IPR006683">
    <property type="entry name" value="Thioestr_dom"/>
</dbReference>
<comment type="catalytic activity">
    <reaction evidence="19">
        <text>octanoyl-CoA + H2O = octanoate + CoA + H(+)</text>
        <dbReference type="Rhea" id="RHEA:30143"/>
        <dbReference type="ChEBI" id="CHEBI:15377"/>
        <dbReference type="ChEBI" id="CHEBI:15378"/>
        <dbReference type="ChEBI" id="CHEBI:25646"/>
        <dbReference type="ChEBI" id="CHEBI:57287"/>
        <dbReference type="ChEBI" id="CHEBI:57386"/>
    </reaction>
    <physiologicalReaction direction="left-to-right" evidence="19">
        <dbReference type="Rhea" id="RHEA:30144"/>
    </physiologicalReaction>
</comment>
<comment type="catalytic activity">
    <reaction evidence="14">
        <text>(9Z)-octadecenoyl-CoA + H2O = (9Z)-octadecenoate + CoA + H(+)</text>
        <dbReference type="Rhea" id="RHEA:40139"/>
        <dbReference type="ChEBI" id="CHEBI:15377"/>
        <dbReference type="ChEBI" id="CHEBI:15378"/>
        <dbReference type="ChEBI" id="CHEBI:30823"/>
        <dbReference type="ChEBI" id="CHEBI:57287"/>
        <dbReference type="ChEBI" id="CHEBI:57387"/>
    </reaction>
    <physiologicalReaction direction="left-to-right" evidence="14">
        <dbReference type="Rhea" id="RHEA:40140"/>
    </physiologicalReaction>
</comment>
<proteinExistence type="inferred from homology"/>
<evidence type="ECO:0000256" key="16">
    <source>
        <dbReference type="ARBA" id="ARBA00038848"/>
    </source>
</evidence>
<evidence type="ECO:0000256" key="1">
    <source>
        <dbReference type="ARBA" id="ARBA00004170"/>
    </source>
</evidence>
<dbReference type="GO" id="GO:0005737">
    <property type="term" value="C:cytoplasm"/>
    <property type="evidence" value="ECO:0007669"/>
    <property type="project" value="UniProtKB-SubCell"/>
</dbReference>
<keyword evidence="9" id="KW-0809">Transit peptide</keyword>
<evidence type="ECO:0000256" key="10">
    <source>
        <dbReference type="ARBA" id="ARBA00023098"/>
    </source>
</evidence>
<keyword evidence="11" id="KW-0472">Membrane</keyword>
<evidence type="ECO:0000256" key="5">
    <source>
        <dbReference type="ARBA" id="ARBA00022490"/>
    </source>
</evidence>
<evidence type="ECO:0000256" key="18">
    <source>
        <dbReference type="ARBA" id="ARBA00043210"/>
    </source>
</evidence>
<evidence type="ECO:0000256" key="22">
    <source>
        <dbReference type="ARBA" id="ARBA00048074"/>
    </source>
</evidence>
<dbReference type="AlphaFoldDB" id="A0A2S1R3H6"/>
<dbReference type="CDD" id="cd03443">
    <property type="entry name" value="PaaI_thioesterase"/>
    <property type="match status" value="1"/>
</dbReference>
<evidence type="ECO:0000256" key="15">
    <source>
        <dbReference type="ARBA" id="ARBA00038456"/>
    </source>
</evidence>
<evidence type="ECO:0000256" key="4">
    <source>
        <dbReference type="ARBA" id="ARBA00022475"/>
    </source>
</evidence>
<keyword evidence="8" id="KW-0276">Fatty acid metabolism</keyword>
<evidence type="ECO:0000256" key="21">
    <source>
        <dbReference type="ARBA" id="ARBA00047969"/>
    </source>
</evidence>
<feature type="region of interest" description="Disordered" evidence="24">
    <location>
        <begin position="1"/>
        <end position="23"/>
    </location>
</feature>
<keyword evidence="12" id="KW-0966">Cell projection</keyword>
<evidence type="ECO:0000313" key="26">
    <source>
        <dbReference type="EMBL" id="AWH90849.1"/>
    </source>
</evidence>
<comment type="catalytic activity">
    <reaction evidence="13">
        <text>(5Z,8Z,11Z,14Z)-eicosatetraenoyl-CoA + H2O = (5Z,8Z,11Z,14Z)-eicosatetraenoate + CoA + H(+)</text>
        <dbReference type="Rhea" id="RHEA:40151"/>
        <dbReference type="ChEBI" id="CHEBI:15377"/>
        <dbReference type="ChEBI" id="CHEBI:15378"/>
        <dbReference type="ChEBI" id="CHEBI:32395"/>
        <dbReference type="ChEBI" id="CHEBI:57287"/>
        <dbReference type="ChEBI" id="CHEBI:57368"/>
    </reaction>
    <physiologicalReaction direction="left-to-right" evidence="13">
        <dbReference type="Rhea" id="RHEA:40152"/>
    </physiologicalReaction>
</comment>
<comment type="catalytic activity">
    <reaction evidence="23">
        <text>tetradecanoyl-CoA + H2O = tetradecanoate + CoA + H(+)</text>
        <dbReference type="Rhea" id="RHEA:40119"/>
        <dbReference type="ChEBI" id="CHEBI:15377"/>
        <dbReference type="ChEBI" id="CHEBI:15378"/>
        <dbReference type="ChEBI" id="CHEBI:30807"/>
        <dbReference type="ChEBI" id="CHEBI:57287"/>
        <dbReference type="ChEBI" id="CHEBI:57385"/>
    </reaction>
    <physiologicalReaction direction="left-to-right" evidence="23">
        <dbReference type="Rhea" id="RHEA:40120"/>
    </physiologicalReaction>
</comment>
<dbReference type="GO" id="GO:0006631">
    <property type="term" value="P:fatty acid metabolic process"/>
    <property type="evidence" value="ECO:0007669"/>
    <property type="project" value="UniProtKB-KW"/>
</dbReference>
<evidence type="ECO:0000256" key="8">
    <source>
        <dbReference type="ARBA" id="ARBA00022832"/>
    </source>
</evidence>
<evidence type="ECO:0000256" key="14">
    <source>
        <dbReference type="ARBA" id="ARBA00037002"/>
    </source>
</evidence>
<comment type="subcellular location">
    <subcellularLocation>
        <location evidence="3">Cell projection</location>
        <location evidence="3">Ruffle membrane</location>
    </subcellularLocation>
    <subcellularLocation>
        <location evidence="2">Cytoplasm</location>
    </subcellularLocation>
    <subcellularLocation>
        <location evidence="1">Membrane</location>
        <topology evidence="1">Peripheral membrane protein</topology>
    </subcellularLocation>
</comment>
<dbReference type="PANTHER" id="PTHR12418:SF19">
    <property type="entry name" value="ACYL-COENZYME A THIOESTERASE THEM4"/>
    <property type="match status" value="1"/>
</dbReference>
<evidence type="ECO:0000256" key="23">
    <source>
        <dbReference type="ARBA" id="ARBA00048180"/>
    </source>
</evidence>
<evidence type="ECO:0000256" key="2">
    <source>
        <dbReference type="ARBA" id="ARBA00004496"/>
    </source>
</evidence>
<feature type="domain" description="Thioesterase" evidence="25">
    <location>
        <begin position="124"/>
        <end position="193"/>
    </location>
</feature>
<evidence type="ECO:0000259" key="25">
    <source>
        <dbReference type="Pfam" id="PF03061"/>
    </source>
</evidence>
<dbReference type="GO" id="GO:0016020">
    <property type="term" value="C:membrane"/>
    <property type="evidence" value="ECO:0007669"/>
    <property type="project" value="UniProtKB-SubCell"/>
</dbReference>
<keyword evidence="10" id="KW-0443">Lipid metabolism</keyword>
<gene>
    <name evidence="26" type="ORF">A6035_00130</name>
</gene>
<evidence type="ECO:0000256" key="12">
    <source>
        <dbReference type="ARBA" id="ARBA00023273"/>
    </source>
</evidence>
<evidence type="ECO:0000256" key="7">
    <source>
        <dbReference type="ARBA" id="ARBA00022801"/>
    </source>
</evidence>
<dbReference type="Gene3D" id="3.10.129.10">
    <property type="entry name" value="Hotdog Thioesterase"/>
    <property type="match status" value="1"/>
</dbReference>
<accession>A0A2S1R3H6</accession>
<comment type="catalytic activity">
    <reaction evidence="21">
        <text>decanoyl-CoA + H2O = decanoate + CoA + H(+)</text>
        <dbReference type="Rhea" id="RHEA:40059"/>
        <dbReference type="ChEBI" id="CHEBI:15377"/>
        <dbReference type="ChEBI" id="CHEBI:15378"/>
        <dbReference type="ChEBI" id="CHEBI:27689"/>
        <dbReference type="ChEBI" id="CHEBI:57287"/>
        <dbReference type="ChEBI" id="CHEBI:61430"/>
    </reaction>
    <physiologicalReaction direction="left-to-right" evidence="21">
        <dbReference type="Rhea" id="RHEA:40060"/>
    </physiologicalReaction>
</comment>
<comment type="similarity">
    <text evidence="15">Belongs to the THEM4/THEM5 thioesterase family.</text>
</comment>
<dbReference type="InterPro" id="IPR052365">
    <property type="entry name" value="THEM4/THEM5_acyl-CoA_thioest"/>
</dbReference>
<comment type="catalytic activity">
    <reaction evidence="22">
        <text>dodecanoyl-CoA + H2O = dodecanoate + CoA + H(+)</text>
        <dbReference type="Rhea" id="RHEA:30135"/>
        <dbReference type="ChEBI" id="CHEBI:15377"/>
        <dbReference type="ChEBI" id="CHEBI:15378"/>
        <dbReference type="ChEBI" id="CHEBI:18262"/>
        <dbReference type="ChEBI" id="CHEBI:57287"/>
        <dbReference type="ChEBI" id="CHEBI:57375"/>
    </reaction>
    <physiologicalReaction direction="left-to-right" evidence="22">
        <dbReference type="Rhea" id="RHEA:30136"/>
    </physiologicalReaction>
</comment>
<protein>
    <recommendedName>
        <fullName evidence="17">Acyl-coenzyme A thioesterase THEM4</fullName>
        <ecNumber evidence="16">3.1.2.2</ecNumber>
    </recommendedName>
    <alternativeName>
        <fullName evidence="18">Thioesterase superfamily member 4</fullName>
    </alternativeName>
</protein>
<dbReference type="GO" id="GO:0016787">
    <property type="term" value="F:hydrolase activity"/>
    <property type="evidence" value="ECO:0007669"/>
    <property type="project" value="UniProtKB-KW"/>
</dbReference>
<keyword evidence="27" id="KW-1185">Reference proteome</keyword>
<evidence type="ECO:0000256" key="24">
    <source>
        <dbReference type="SAM" id="MobiDB-lite"/>
    </source>
</evidence>
<dbReference type="RefSeq" id="WP_108846113.1">
    <property type="nucleotide sequence ID" value="NZ_CP015449.1"/>
</dbReference>
<evidence type="ECO:0000256" key="20">
    <source>
        <dbReference type="ARBA" id="ARBA00047734"/>
    </source>
</evidence>
<dbReference type="PANTHER" id="PTHR12418">
    <property type="entry name" value="ACYL-COENZYME A THIOESTERASE THEM4"/>
    <property type="match status" value="1"/>
</dbReference>
<keyword evidence="6" id="KW-0053">Apoptosis</keyword>
<keyword evidence="4" id="KW-1003">Cell membrane</keyword>
<name>A0A2S1R3H6_9ACTN</name>
<dbReference type="InterPro" id="IPR029069">
    <property type="entry name" value="HotDog_dom_sf"/>
</dbReference>
<evidence type="ECO:0000256" key="9">
    <source>
        <dbReference type="ARBA" id="ARBA00022946"/>
    </source>
</evidence>
<dbReference type="KEGG" id="dlu:A6035_00130"/>
<comment type="catalytic activity">
    <reaction evidence="20">
        <text>hexadecanoyl-CoA + H2O = hexadecanoate + CoA + H(+)</text>
        <dbReference type="Rhea" id="RHEA:16645"/>
        <dbReference type="ChEBI" id="CHEBI:7896"/>
        <dbReference type="ChEBI" id="CHEBI:15377"/>
        <dbReference type="ChEBI" id="CHEBI:15378"/>
        <dbReference type="ChEBI" id="CHEBI:57287"/>
        <dbReference type="ChEBI" id="CHEBI:57379"/>
        <dbReference type="EC" id="3.1.2.2"/>
    </reaction>
    <physiologicalReaction direction="left-to-right" evidence="20">
        <dbReference type="Rhea" id="RHEA:16646"/>
    </physiologicalReaction>
</comment>
<sequence>MTEQPDSGEAVSAQTFLDQPDHASGATELARQLRRIRGLVSGADFEDLSAEIELARELADRIENAATPHPPAQYDSWGVPEHIASNPVIGSRNPAAPPLDAVVFPDGTVRADLTLGVEFQGPPGCVHGGVVAMLFDEMLGLANAAAEHIGMTVDLQVTYSAPTPLDTPLRFEARQERVDGRKLWCAGTLHAGDTLCASVRGMFVTPRWMLDGDQSKPIEG</sequence>
<reference evidence="26 27" key="1">
    <citation type="submission" date="2016-04" db="EMBL/GenBank/DDBJ databases">
        <title>Complete genome sequence of Dietzia lutea YIM 80766T, a strain isolated from desert soil in Egypt.</title>
        <authorList>
            <person name="Zhao J."/>
            <person name="Hu B."/>
            <person name="Geng S."/>
            <person name="Nie Y."/>
            <person name="Tang Y."/>
        </authorList>
    </citation>
    <scope>NUCLEOTIDE SEQUENCE [LARGE SCALE GENOMIC DNA]</scope>
    <source>
        <strain evidence="26 27">YIM 80766</strain>
    </source>
</reference>
<evidence type="ECO:0000313" key="27">
    <source>
        <dbReference type="Proteomes" id="UP000244928"/>
    </source>
</evidence>
<evidence type="ECO:0000256" key="17">
    <source>
        <dbReference type="ARBA" id="ARBA00040123"/>
    </source>
</evidence>
<evidence type="ECO:0000256" key="3">
    <source>
        <dbReference type="ARBA" id="ARBA00004632"/>
    </source>
</evidence>
<dbReference type="Pfam" id="PF03061">
    <property type="entry name" value="4HBT"/>
    <property type="match status" value="1"/>
</dbReference>
<dbReference type="SUPFAM" id="SSF54637">
    <property type="entry name" value="Thioesterase/thiol ester dehydrase-isomerase"/>
    <property type="match status" value="1"/>
</dbReference>
<dbReference type="EC" id="3.1.2.2" evidence="16"/>
<evidence type="ECO:0000256" key="13">
    <source>
        <dbReference type="ARBA" id="ARBA00035852"/>
    </source>
</evidence>